<evidence type="ECO:0000256" key="1">
    <source>
        <dbReference type="ARBA" id="ARBA00022722"/>
    </source>
</evidence>
<accession>A0A1G8YLL7</accession>
<dbReference type="GO" id="GO:0004519">
    <property type="term" value="F:endonuclease activity"/>
    <property type="evidence" value="ECO:0007669"/>
    <property type="project" value="UniProtKB-KW"/>
</dbReference>
<gene>
    <name evidence="7" type="ORF">SAMN04487954_110144</name>
</gene>
<dbReference type="OrthoDB" id="9801520at2"/>
<sequence>MVDSVDRETRSRIMGRVRNKDTRPEMTVRRLVHGAGYRYRLHGKKLPGKPDLVFKSRRKVIFVHGCFWHRHEGCTLARLPKSRLDFWLPKLEANRERDKRNEEHLREMGWDVLIIWECELKDQEALLSRVSAFLDQSRQS</sequence>
<dbReference type="EMBL" id="FNES01000010">
    <property type="protein sequence ID" value="SDK03688.1"/>
    <property type="molecule type" value="Genomic_DNA"/>
</dbReference>
<reference evidence="7 8" key="1">
    <citation type="submission" date="2016-10" db="EMBL/GenBank/DDBJ databases">
        <authorList>
            <person name="de Groot N.N."/>
        </authorList>
    </citation>
    <scope>NUCLEOTIDE SEQUENCE [LARGE SCALE GENOMIC DNA]</scope>
    <source>
        <strain evidence="7 8">CGMCC 1.6133</strain>
    </source>
</reference>
<comment type="function">
    <text evidence="6">May nick specific sequences that contain T:G mispairs resulting from m5C-deamination.</text>
</comment>
<keyword evidence="8" id="KW-1185">Reference proteome</keyword>
<keyword evidence="4 6" id="KW-0378">Hydrolase</keyword>
<dbReference type="Pfam" id="PF03852">
    <property type="entry name" value="Vsr"/>
    <property type="match status" value="1"/>
</dbReference>
<evidence type="ECO:0000256" key="3">
    <source>
        <dbReference type="ARBA" id="ARBA00022763"/>
    </source>
</evidence>
<evidence type="ECO:0000256" key="2">
    <source>
        <dbReference type="ARBA" id="ARBA00022759"/>
    </source>
</evidence>
<evidence type="ECO:0000313" key="8">
    <source>
        <dbReference type="Proteomes" id="UP000198525"/>
    </source>
</evidence>
<dbReference type="AlphaFoldDB" id="A0A1G8YLL7"/>
<dbReference type="STRING" id="376427.SAMN04487954_110144"/>
<evidence type="ECO:0000313" key="7">
    <source>
        <dbReference type="EMBL" id="SDK03688.1"/>
    </source>
</evidence>
<protein>
    <recommendedName>
        <fullName evidence="6">Very short patch repair endonuclease</fullName>
        <ecNumber evidence="6">3.1.-.-</ecNumber>
    </recommendedName>
</protein>
<dbReference type="Proteomes" id="UP000198525">
    <property type="component" value="Unassembled WGS sequence"/>
</dbReference>
<organism evidence="7 8">
    <name type="scientific">Billgrantia gudaonensis</name>
    <dbReference type="NCBI Taxonomy" id="376427"/>
    <lineage>
        <taxon>Bacteria</taxon>
        <taxon>Pseudomonadati</taxon>
        <taxon>Pseudomonadota</taxon>
        <taxon>Gammaproteobacteria</taxon>
        <taxon>Oceanospirillales</taxon>
        <taxon>Halomonadaceae</taxon>
        <taxon>Billgrantia</taxon>
    </lineage>
</organism>
<dbReference type="SUPFAM" id="SSF52980">
    <property type="entry name" value="Restriction endonuclease-like"/>
    <property type="match status" value="1"/>
</dbReference>
<keyword evidence="1 6" id="KW-0540">Nuclease</keyword>
<dbReference type="Gene3D" id="3.40.960.10">
    <property type="entry name" value="VSR Endonuclease"/>
    <property type="match status" value="1"/>
</dbReference>
<dbReference type="NCBIfam" id="TIGR00632">
    <property type="entry name" value="vsr"/>
    <property type="match status" value="1"/>
</dbReference>
<evidence type="ECO:0000256" key="5">
    <source>
        <dbReference type="ARBA" id="ARBA00023204"/>
    </source>
</evidence>
<dbReference type="GO" id="GO:0016787">
    <property type="term" value="F:hydrolase activity"/>
    <property type="evidence" value="ECO:0007669"/>
    <property type="project" value="UniProtKB-KW"/>
</dbReference>
<name>A0A1G8YLL7_9GAMM</name>
<keyword evidence="2 6" id="KW-0255">Endonuclease</keyword>
<evidence type="ECO:0000256" key="6">
    <source>
        <dbReference type="PIRNR" id="PIRNR018267"/>
    </source>
</evidence>
<dbReference type="InterPro" id="IPR011335">
    <property type="entry name" value="Restrct_endonuc-II-like"/>
</dbReference>
<dbReference type="InterPro" id="IPR004603">
    <property type="entry name" value="DNA_mismatch_endonuc_vsr"/>
</dbReference>
<dbReference type="PIRSF" id="PIRSF018267">
    <property type="entry name" value="VSR_endonuc"/>
    <property type="match status" value="1"/>
</dbReference>
<dbReference type="GO" id="GO:0006298">
    <property type="term" value="P:mismatch repair"/>
    <property type="evidence" value="ECO:0007669"/>
    <property type="project" value="UniProtKB-UniRule"/>
</dbReference>
<evidence type="ECO:0000256" key="4">
    <source>
        <dbReference type="ARBA" id="ARBA00022801"/>
    </source>
</evidence>
<dbReference type="CDD" id="cd00221">
    <property type="entry name" value="Vsr"/>
    <property type="match status" value="1"/>
</dbReference>
<dbReference type="EC" id="3.1.-.-" evidence="6"/>
<keyword evidence="3 6" id="KW-0227">DNA damage</keyword>
<comment type="similarity">
    <text evidence="6">Belongs to the vsr family.</text>
</comment>
<dbReference type="RefSeq" id="WP_089686862.1">
    <property type="nucleotide sequence ID" value="NZ_FNES01000010.1"/>
</dbReference>
<keyword evidence="5 6" id="KW-0234">DNA repair</keyword>
<proteinExistence type="inferred from homology"/>